<sequence length="842" mass="92405">MKSLTLCCSLLLAQLTKAHFDITYPGTRGDSFLPPASQWLYPCAGINTTTNRTMWPTTGGSLVLDLHHPFTYIWLNLGLGEEVASFNVSLTPNLPYNETGNGTLCLPHVALPEEANVTEGAVGSLQVITVGDSGSALYNCADLMFTSNATLLTAGEGECVNSTGVSITRVEQQTDDRAVTTTEALSNAASASATAEAADAKSAATTTANSYWRELLVASLVIAGVVCFDVIVRSMVGTEQSTALRYNEDTSGRVLNASGREHLLKPYLPSAPKQEDTAASIAGRFRHTSRVRPAIRQLLHWTLFAIIHTLFSVYIRLRQVYHAIVDRLFALLYYHHRTPELIQRDVKGLSKVPNHLSVVLELPPEGGKKDRLETLMNDACEVAAWSACSGIPMLSIYEQTGILKSTIPHLHRRIERTLTAYYGSTNPQKPTFSLRAPHLPSYSPPESPEPVTNGANGTTHSKRPHLNILLISTTDGRQTLVDLTRTLASMAQDSKIQPSDISDELIDAEITESVMGEPDLLLLFGDRVTLKGYPPWQVRLTEIYGVQDHVGGVDCKVKFKAQNIAASAISQNLYLHKRVANPIEIFIMRRSIIQSTGSALRHDLLSAPRQAAPFICATCRRAAIQAPTHTSRTPQRTFITSPYRLQEASASQQQSSQTGTNAQPPQTHYDFFPSTFPSGQPPHSPFTPDLKQLKKEYIQLQAKSHPDHAPAGQERQAEALSMRINEAYRTLSDPLKRAQYLLSLRGIDVEDESAKMSGGPLLMEVMEAREAVDEVEDEEGLGEIKAENDGRIAQSVAVLDEAFAGEDVERAAEEAIRLRYWMNIEESIRGWEKGKGGGVIHH</sequence>
<dbReference type="GO" id="GO:0044571">
    <property type="term" value="P:[2Fe-2S] cluster assembly"/>
    <property type="evidence" value="ECO:0007669"/>
    <property type="project" value="InterPro"/>
</dbReference>
<feature type="compositionally biased region" description="Low complexity" evidence="3">
    <location>
        <begin position="648"/>
        <end position="657"/>
    </location>
</feature>
<evidence type="ECO:0000256" key="4">
    <source>
        <dbReference type="SAM" id="SignalP"/>
    </source>
</evidence>
<dbReference type="SUPFAM" id="SSF46565">
    <property type="entry name" value="Chaperone J-domain"/>
    <property type="match status" value="1"/>
</dbReference>
<protein>
    <recommendedName>
        <fullName evidence="5">J domain-containing protein</fullName>
    </recommendedName>
</protein>
<dbReference type="Gene3D" id="1.10.287.110">
    <property type="entry name" value="DnaJ domain"/>
    <property type="match status" value="1"/>
</dbReference>
<gene>
    <name evidence="6" type="ORF">D0866_04369</name>
</gene>
<dbReference type="InterPro" id="IPR036386">
    <property type="entry name" value="HscB_C_sf"/>
</dbReference>
<dbReference type="NCBIfam" id="TIGR00714">
    <property type="entry name" value="hscB"/>
    <property type="match status" value="1"/>
</dbReference>
<dbReference type="VEuPathDB" id="FungiDB:BTJ68_13889"/>
<dbReference type="InterPro" id="IPR001623">
    <property type="entry name" value="DnaJ_domain"/>
</dbReference>
<reference evidence="6 7" key="1">
    <citation type="journal article" date="2018" name="BMC Genomics">
        <title>Genomic evidence for intraspecific hybridization in a clonal and extremely halotolerant yeast.</title>
        <authorList>
            <person name="Gostincar C."/>
            <person name="Stajich J.E."/>
            <person name="Zupancic J."/>
            <person name="Zalar P."/>
            <person name="Gunde-Cimerman N."/>
        </authorList>
    </citation>
    <scope>NUCLEOTIDE SEQUENCE [LARGE SCALE GENOMIC DNA]</scope>
    <source>
        <strain evidence="6 7">EXF-6651</strain>
    </source>
</reference>
<feature type="chain" id="PRO_5018294194" description="J domain-containing protein" evidence="4">
    <location>
        <begin position="19"/>
        <end position="842"/>
    </location>
</feature>
<dbReference type="CDD" id="cd06257">
    <property type="entry name" value="DnaJ"/>
    <property type="match status" value="1"/>
</dbReference>
<dbReference type="PANTHER" id="PTHR14021:SF15">
    <property type="entry name" value="IRON-SULFUR CLUSTER CO-CHAPERONE PROTEIN HSCB"/>
    <property type="match status" value="1"/>
</dbReference>
<comment type="similarity">
    <text evidence="1">Belongs to the HscB family.</text>
</comment>
<dbReference type="SMART" id="SM00271">
    <property type="entry name" value="DnaJ"/>
    <property type="match status" value="1"/>
</dbReference>
<evidence type="ECO:0000256" key="1">
    <source>
        <dbReference type="ARBA" id="ARBA00010476"/>
    </source>
</evidence>
<evidence type="ECO:0000313" key="7">
    <source>
        <dbReference type="Proteomes" id="UP000276864"/>
    </source>
</evidence>
<dbReference type="Proteomes" id="UP000276864">
    <property type="component" value="Unassembled WGS sequence"/>
</dbReference>
<dbReference type="GO" id="GO:0001671">
    <property type="term" value="F:ATPase activator activity"/>
    <property type="evidence" value="ECO:0007669"/>
    <property type="project" value="InterPro"/>
</dbReference>
<dbReference type="Gene3D" id="3.40.1180.10">
    <property type="entry name" value="Decaprenyl diphosphate synthase-like"/>
    <property type="match status" value="1"/>
</dbReference>
<dbReference type="GO" id="GO:0005739">
    <property type="term" value="C:mitochondrion"/>
    <property type="evidence" value="ECO:0007669"/>
    <property type="project" value="TreeGrafter"/>
</dbReference>
<dbReference type="AlphaFoldDB" id="A0A3M7B7K8"/>
<evidence type="ECO:0000256" key="2">
    <source>
        <dbReference type="ARBA" id="ARBA00023186"/>
    </source>
</evidence>
<accession>A0A3M7B7K8</accession>
<dbReference type="InterPro" id="IPR036869">
    <property type="entry name" value="J_dom_sf"/>
</dbReference>
<dbReference type="InterPro" id="IPR004640">
    <property type="entry name" value="HscB"/>
</dbReference>
<dbReference type="EMBL" id="QWIM01000349">
    <property type="protein sequence ID" value="RMY35783.1"/>
    <property type="molecule type" value="Genomic_DNA"/>
</dbReference>
<dbReference type="InterPro" id="IPR046530">
    <property type="entry name" value="BIM1-like_dom"/>
</dbReference>
<dbReference type="PROSITE" id="PS50076">
    <property type="entry name" value="DNAJ_2"/>
    <property type="match status" value="1"/>
</dbReference>
<dbReference type="SUPFAM" id="SSF64005">
    <property type="entry name" value="Undecaprenyl diphosphate synthase"/>
    <property type="match status" value="1"/>
</dbReference>
<feature type="domain" description="J" evidence="5">
    <location>
        <begin position="667"/>
        <end position="744"/>
    </location>
</feature>
<feature type="signal peptide" evidence="4">
    <location>
        <begin position="1"/>
        <end position="18"/>
    </location>
</feature>
<feature type="region of interest" description="Disordered" evidence="3">
    <location>
        <begin position="645"/>
        <end position="667"/>
    </location>
</feature>
<proteinExistence type="inferred from homology"/>
<keyword evidence="4" id="KW-0732">Signal</keyword>
<evidence type="ECO:0000256" key="3">
    <source>
        <dbReference type="SAM" id="MobiDB-lite"/>
    </source>
</evidence>
<dbReference type="Gene3D" id="1.20.1280.20">
    <property type="entry name" value="HscB, C-terminal domain"/>
    <property type="match status" value="1"/>
</dbReference>
<dbReference type="Pfam" id="PF20238">
    <property type="entry name" value="BIM1-like_dom"/>
    <property type="match status" value="1"/>
</dbReference>
<dbReference type="GO" id="GO:0051259">
    <property type="term" value="P:protein complex oligomerization"/>
    <property type="evidence" value="ECO:0007669"/>
    <property type="project" value="InterPro"/>
</dbReference>
<dbReference type="GO" id="GO:0016765">
    <property type="term" value="F:transferase activity, transferring alkyl or aryl (other than methyl) groups"/>
    <property type="evidence" value="ECO:0007669"/>
    <property type="project" value="InterPro"/>
</dbReference>
<evidence type="ECO:0000313" key="6">
    <source>
        <dbReference type="EMBL" id="RMY35783.1"/>
    </source>
</evidence>
<dbReference type="GO" id="GO:0051087">
    <property type="term" value="F:protein-folding chaperone binding"/>
    <property type="evidence" value="ECO:0007669"/>
    <property type="project" value="InterPro"/>
</dbReference>
<dbReference type="CDD" id="cd21176">
    <property type="entry name" value="LPMO_auxiliary-like"/>
    <property type="match status" value="1"/>
</dbReference>
<dbReference type="Pfam" id="PF07743">
    <property type="entry name" value="HSCB_C"/>
    <property type="match status" value="1"/>
</dbReference>
<dbReference type="Pfam" id="PF00226">
    <property type="entry name" value="DnaJ"/>
    <property type="match status" value="1"/>
</dbReference>
<evidence type="ECO:0000259" key="5">
    <source>
        <dbReference type="PROSITE" id="PS50076"/>
    </source>
</evidence>
<feature type="region of interest" description="Disordered" evidence="3">
    <location>
        <begin position="429"/>
        <end position="459"/>
    </location>
</feature>
<comment type="caution">
    <text evidence="6">The sequence shown here is derived from an EMBL/GenBank/DDBJ whole genome shotgun (WGS) entry which is preliminary data.</text>
</comment>
<name>A0A3M7B7K8_HORWE</name>
<dbReference type="SUPFAM" id="SSF47144">
    <property type="entry name" value="HSC20 (HSCB), C-terminal oligomerisation domain"/>
    <property type="match status" value="1"/>
</dbReference>
<dbReference type="InterPro" id="IPR009073">
    <property type="entry name" value="HscB_oligo_C"/>
</dbReference>
<organism evidence="6 7">
    <name type="scientific">Hortaea werneckii</name>
    <name type="common">Black yeast</name>
    <name type="synonym">Cladosporium werneckii</name>
    <dbReference type="NCBI Taxonomy" id="91943"/>
    <lineage>
        <taxon>Eukaryota</taxon>
        <taxon>Fungi</taxon>
        <taxon>Dikarya</taxon>
        <taxon>Ascomycota</taxon>
        <taxon>Pezizomycotina</taxon>
        <taxon>Dothideomycetes</taxon>
        <taxon>Dothideomycetidae</taxon>
        <taxon>Mycosphaerellales</taxon>
        <taxon>Teratosphaeriaceae</taxon>
        <taxon>Hortaea</taxon>
    </lineage>
</organism>
<dbReference type="InterPro" id="IPR036424">
    <property type="entry name" value="UPP_synth-like_sf"/>
</dbReference>
<dbReference type="PANTHER" id="PTHR14021">
    <property type="entry name" value="IRON-SULFUR CLUSTER CO-CHAPERONE PROTEIN HSCB"/>
    <property type="match status" value="1"/>
</dbReference>
<keyword evidence="2" id="KW-0143">Chaperone</keyword>